<feature type="compositionally biased region" description="Polar residues" evidence="2">
    <location>
        <begin position="1594"/>
        <end position="1611"/>
    </location>
</feature>
<dbReference type="InterPro" id="IPR008936">
    <property type="entry name" value="Rho_GTPase_activation_prot"/>
</dbReference>
<feature type="region of interest" description="Disordered" evidence="2">
    <location>
        <begin position="535"/>
        <end position="560"/>
    </location>
</feature>
<feature type="compositionally biased region" description="Basic and acidic residues" evidence="2">
    <location>
        <begin position="1723"/>
        <end position="1735"/>
    </location>
</feature>
<dbReference type="PROSITE" id="PS50238">
    <property type="entry name" value="RHOGAP"/>
    <property type="match status" value="1"/>
</dbReference>
<dbReference type="Pfam" id="PF17820">
    <property type="entry name" value="PDZ_6"/>
    <property type="match status" value="1"/>
</dbReference>
<dbReference type="InterPro" id="IPR001849">
    <property type="entry name" value="PH_domain"/>
</dbReference>
<feature type="region of interest" description="Disordered" evidence="2">
    <location>
        <begin position="144"/>
        <end position="265"/>
    </location>
</feature>
<reference evidence="7" key="1">
    <citation type="submission" date="2025-08" db="UniProtKB">
        <authorList>
            <consortium name="RefSeq"/>
        </authorList>
    </citation>
    <scope>IDENTIFICATION</scope>
    <source>
        <tissue evidence="7">Tentacle</tissue>
    </source>
</reference>
<feature type="region of interest" description="Disordered" evidence="2">
    <location>
        <begin position="1687"/>
        <end position="1854"/>
    </location>
</feature>
<organism evidence="6 7">
    <name type="scientific">Actinia tenebrosa</name>
    <name type="common">Australian red waratah sea anemone</name>
    <dbReference type="NCBI Taxonomy" id="6105"/>
    <lineage>
        <taxon>Eukaryota</taxon>
        <taxon>Metazoa</taxon>
        <taxon>Cnidaria</taxon>
        <taxon>Anthozoa</taxon>
        <taxon>Hexacorallia</taxon>
        <taxon>Actiniaria</taxon>
        <taxon>Actiniidae</taxon>
        <taxon>Actinia</taxon>
    </lineage>
</organism>
<dbReference type="PRINTS" id="PR00683">
    <property type="entry name" value="SPECTRINPH"/>
</dbReference>
<feature type="region of interest" description="Disordered" evidence="2">
    <location>
        <begin position="838"/>
        <end position="864"/>
    </location>
</feature>
<dbReference type="InterPro" id="IPR036034">
    <property type="entry name" value="PDZ_sf"/>
</dbReference>
<dbReference type="SUPFAM" id="SSF50729">
    <property type="entry name" value="PH domain-like"/>
    <property type="match status" value="1"/>
</dbReference>
<dbReference type="GO" id="GO:0007165">
    <property type="term" value="P:signal transduction"/>
    <property type="evidence" value="ECO:0007669"/>
    <property type="project" value="InterPro"/>
</dbReference>
<dbReference type="Gene3D" id="2.30.29.30">
    <property type="entry name" value="Pleckstrin-homology domain (PH domain)/Phosphotyrosine-binding domain (PTB)"/>
    <property type="match status" value="1"/>
</dbReference>
<sequence length="1927" mass="211489">MANSKGTTEEVQLVTADSTDGHKKPIAANTVVLRRVDNSFGFTLRHFVVYPPEVIKSRSPNEVGSEHKRPHPIDTVFVRQVSPGGPADKAGLSSGDQVVSVNGLQVVNKSYHQVIEMIQKSQDSVELGIVPKEECVLQMVSPVISESPPSKSIHPPPTKTKPNRDKTEQTNVMSTITIASTPPSDSHLKNSSLTVNLSNKPVDTPAQPIVTRRSSIDKTAQGNRAYVVSSSNKEDEMNNNSNSTVQKGTGSHGSHGNSPNQFGGGTYFFAATDSTGKPRALHFQRGSNVGDSLTVVERTKTRSRSLPAVEMEGIQSWEERRRRQQNLSHQNGPQISINQNSLQINIGEPQGKTPVSNGIPHYVVSSPRIVASDGPSTVNVSTNSEFMSRQPVAREPRKTSNEESTSYLVRTIASHVNHDRSGGLQTSTMGATLLESRPEPMESIYSGSNVDEYSDGPHPPKHPRHSNSDNPPYVVSSEVSVFPNQANNEEIQLSISNESGDHFSISQNQLTFEDRRAKQEGTSPRQRRTSYLMATSASGKAPVSKPLSATHGIPKKTPTLSSALSSGFMTPMMVHVSSGTEICEDTPKGQGQGLPIDEDDDEIFVEGDTGTDDSLAPRIGRRISYVMATSSPSTSKTPHITLEEMKEEGEDEHHMEAVPGMMETIKEGFLWKKLVVGGGGKRSSVRSWKPVYVVLRGHVLYFYKDREAARLTKMGDGGDDQQPISIKSSIVDIAHDYTKRKNVFRMTLFNGCEYLFQCEDRSSMMKWIEAIQANNNPDDDESGVTSQSLIIRRMRNVEQESTGTTHNTSHKLTPAGSSAKMPNFSNLKKSLSFKNISGIQKGESNKNNQWHKKKRKKQSPNITNFVPGHSIGVPLELCPCSKVNKCVPILVEHCCEVVDLKGLDNVGVYRVPGNSAAVSLLHDEINTRGAENINFEEEKWHDVNNITSLLKQFLRKLPEGLITAELYEPFIEANKKEDPVERMWALKCLINDLPEHNYETLKYLLAHLKRVSDNTEKNKMEARNLAIVFGPTLVRTGEDTMISMVKDMSDQCRIVETLLTHNEWFFEEGGDGDDPPPKPPVNEEGQEHFVSMSVLSSLGQAAGNFVDDGNMKSKSGGLAHISLHIPKFRGKHKSESHDSSSPEALTSDGSVSPTLDRVPPRISGTGSCPGSPTQERHKFAAKKSADLSSLSTGSMANVIEVVDADSKSRGTSSLKAYSYARPPPPSYRKVGPQRMPASPSGDHHQDPVPIYVTFGHPGVESNETTNKAEMEVAQDMDNTGHPSRPTFASLSEETRLRLLKVSLQQKALEKRRQSEGNVGVTHFQADVNEELPHESLLAPPKNTDHDVSDSTEHLSSSNTSRSSSSPSSKTASLDSLHLPSGSPSDGDGRKNIGSYPGTRVTSSGGWKASLSSPHLSTPPVNTQSVDSTATSQTSKTSCETVVTIVQGKGVVSNNSEAKRRPSSSDIRARRNTAEGLRVRPTMQSESSDSSSEDEGDLALSMSKTFDEKLRILLDLDYSFKGQSQKKAEEEDSSSVSSERPRKISTEKQLRQSDERSDRESYEDVRGSNSSLALSTPERRSSTENRHSEPRRFSSDSTHVQGSETRTSIQIETKQRKGSAEKVIPMKSPSRNADRRPSSTQETTKTVISVGNTKGDKRQDKVLPSERVSKMGRVQTATPVALKEFKINGSKFKKDQRSVGRREVYSTPNQSARVDSGLSKRVVHKDSPIVKARTEESSITINQSPRNSIGSSRGSFSDSPRSSVTDSSPRNSRSEVNINLSRSPKPAGPAEKAPGKYAAMAARSHVPPKVMNREPAAPKPKTYPNRDNSGRAILPSRTRHGGTSKEPTREKHAHKLETNAQHIAELLEEMHSERYLKMTRQRSDISGQAQKAAAQRSASRRRRRSLGDENNEMQKQLEPNEKLYSGRV</sequence>
<dbReference type="FunFam" id="1.10.555.10:FF:000058">
    <property type="entry name" value="GTPase-activating protein pac-1"/>
    <property type="match status" value="1"/>
</dbReference>
<dbReference type="InterPro" id="IPR001605">
    <property type="entry name" value="PH_dom-spectrin-type"/>
</dbReference>
<feature type="region of interest" description="Disordered" evidence="2">
    <location>
        <begin position="1520"/>
        <end position="1661"/>
    </location>
</feature>
<dbReference type="FunFam" id="2.30.29.30:FF:000024">
    <property type="entry name" value="Spectrin beta chain"/>
    <property type="match status" value="1"/>
</dbReference>
<feature type="compositionally biased region" description="Basic and acidic residues" evidence="2">
    <location>
        <begin position="392"/>
        <end position="401"/>
    </location>
</feature>
<dbReference type="InterPro" id="IPR001478">
    <property type="entry name" value="PDZ"/>
</dbReference>
<dbReference type="KEGG" id="aten:116293222"/>
<feature type="compositionally biased region" description="Polar residues" evidence="2">
    <location>
        <begin position="1399"/>
        <end position="1437"/>
    </location>
</feature>
<feature type="compositionally biased region" description="Basic and acidic residues" evidence="2">
    <location>
        <begin position="1538"/>
        <end position="1565"/>
    </location>
</feature>
<feature type="region of interest" description="Disordered" evidence="2">
    <location>
        <begin position="1452"/>
        <end position="1499"/>
    </location>
</feature>
<dbReference type="SUPFAM" id="SSF48350">
    <property type="entry name" value="GTPase activation domain, GAP"/>
    <property type="match status" value="1"/>
</dbReference>
<feature type="compositionally biased region" description="Polar residues" evidence="2">
    <location>
        <begin position="799"/>
        <end position="811"/>
    </location>
</feature>
<feature type="region of interest" description="Disordered" evidence="2">
    <location>
        <begin position="1206"/>
        <end position="1246"/>
    </location>
</feature>
<feature type="region of interest" description="Disordered" evidence="2">
    <location>
        <begin position="1331"/>
        <end position="1437"/>
    </location>
</feature>
<feature type="compositionally biased region" description="Polar residues" evidence="2">
    <location>
        <begin position="1164"/>
        <end position="1173"/>
    </location>
</feature>
<evidence type="ECO:0000259" key="4">
    <source>
        <dbReference type="PROSITE" id="PS50106"/>
    </source>
</evidence>
<dbReference type="InterPro" id="IPR011993">
    <property type="entry name" value="PH-like_dom_sf"/>
</dbReference>
<feature type="compositionally biased region" description="Polar residues" evidence="2">
    <location>
        <begin position="1637"/>
        <end position="1651"/>
    </location>
</feature>
<dbReference type="InParanoid" id="A0A6P8HUY3"/>
<feature type="compositionally biased region" description="Basic and acidic residues" evidence="2">
    <location>
        <begin position="1691"/>
        <end position="1703"/>
    </location>
</feature>
<dbReference type="RefSeq" id="XP_031556485.1">
    <property type="nucleotide sequence ID" value="XM_031700625.1"/>
</dbReference>
<dbReference type="SUPFAM" id="SSF50156">
    <property type="entry name" value="PDZ domain-like"/>
    <property type="match status" value="1"/>
</dbReference>
<dbReference type="Pfam" id="PF00620">
    <property type="entry name" value="RhoGAP"/>
    <property type="match status" value="1"/>
</dbReference>
<feature type="compositionally biased region" description="Polar residues" evidence="2">
    <location>
        <begin position="169"/>
        <end position="201"/>
    </location>
</feature>
<feature type="compositionally biased region" description="Basic and acidic residues" evidence="2">
    <location>
        <begin position="1342"/>
        <end position="1352"/>
    </location>
</feature>
<protein>
    <submittedName>
        <fullName evidence="7">Uncharacterized protein LOC116293222 isoform X1</fullName>
    </submittedName>
</protein>
<feature type="domain" description="Rho-GAP" evidence="5">
    <location>
        <begin position="873"/>
        <end position="1066"/>
    </location>
</feature>
<dbReference type="InterPro" id="IPR041681">
    <property type="entry name" value="PH_9"/>
</dbReference>
<dbReference type="FunCoup" id="A0A6P8HUY3">
    <property type="interactions" value="967"/>
</dbReference>
<dbReference type="CDD" id="cd01253">
    <property type="entry name" value="PH_ARHGAP21-like"/>
    <property type="match status" value="1"/>
</dbReference>
<dbReference type="PROSITE" id="PS50106">
    <property type="entry name" value="PDZ"/>
    <property type="match status" value="1"/>
</dbReference>
<feature type="region of interest" description="Disordered" evidence="2">
    <location>
        <begin position="1129"/>
        <end position="1187"/>
    </location>
</feature>
<dbReference type="SMART" id="SM00324">
    <property type="entry name" value="RhoGAP"/>
    <property type="match status" value="1"/>
</dbReference>
<dbReference type="Proteomes" id="UP000515163">
    <property type="component" value="Unplaced"/>
</dbReference>
<evidence type="ECO:0000313" key="7">
    <source>
        <dbReference type="RefSeq" id="XP_031556485.1"/>
    </source>
</evidence>
<feature type="region of interest" description="Disordered" evidence="2">
    <location>
        <begin position="310"/>
        <end position="337"/>
    </location>
</feature>
<feature type="compositionally biased region" description="Low complexity" evidence="2">
    <location>
        <begin position="1747"/>
        <end position="1769"/>
    </location>
</feature>
<dbReference type="OrthoDB" id="6281275at2759"/>
<evidence type="ECO:0000259" key="5">
    <source>
        <dbReference type="PROSITE" id="PS50238"/>
    </source>
</evidence>
<feature type="domain" description="PDZ" evidence="4">
    <location>
        <begin position="30"/>
        <end position="133"/>
    </location>
</feature>
<dbReference type="Gene3D" id="2.30.42.10">
    <property type="match status" value="1"/>
</dbReference>
<feature type="compositionally biased region" description="Low complexity" evidence="2">
    <location>
        <begin position="1353"/>
        <end position="1376"/>
    </location>
</feature>
<feature type="region of interest" description="Disordered" evidence="2">
    <location>
        <begin position="799"/>
        <end position="822"/>
    </location>
</feature>
<dbReference type="InterPro" id="IPR041489">
    <property type="entry name" value="PDZ_6"/>
</dbReference>
<feature type="compositionally biased region" description="Polar residues" evidence="2">
    <location>
        <begin position="374"/>
        <end position="387"/>
    </location>
</feature>
<dbReference type="Gene3D" id="1.10.555.10">
    <property type="entry name" value="Rho GTPase activation protein"/>
    <property type="match status" value="1"/>
</dbReference>
<name>A0A6P8HUY3_ACTTE</name>
<dbReference type="PANTHER" id="PTHR23175">
    <property type="entry name" value="PDZ DOMAIN-CONTAINING PROTEIN"/>
    <property type="match status" value="1"/>
</dbReference>
<accession>A0A6P8HUY3</accession>
<dbReference type="GeneID" id="116293222"/>
<feature type="compositionally biased region" description="Basic and acidic residues" evidence="2">
    <location>
        <begin position="1576"/>
        <end position="1593"/>
    </location>
</feature>
<feature type="compositionally biased region" description="Low complexity" evidence="2">
    <location>
        <begin position="1783"/>
        <end position="1798"/>
    </location>
</feature>
<feature type="compositionally biased region" description="Low complexity" evidence="2">
    <location>
        <begin position="1887"/>
        <end position="1896"/>
    </location>
</feature>
<keyword evidence="6" id="KW-1185">Reference proteome</keyword>
<feature type="region of interest" description="Disordered" evidence="2">
    <location>
        <begin position="370"/>
        <end position="404"/>
    </location>
</feature>
<proteinExistence type="predicted"/>
<feature type="compositionally biased region" description="Basic residues" evidence="2">
    <location>
        <begin position="849"/>
        <end position="858"/>
    </location>
</feature>
<evidence type="ECO:0000313" key="6">
    <source>
        <dbReference type="Proteomes" id="UP000515163"/>
    </source>
</evidence>
<feature type="compositionally biased region" description="Polar residues" evidence="2">
    <location>
        <begin position="238"/>
        <end position="261"/>
    </location>
</feature>
<evidence type="ECO:0000256" key="1">
    <source>
        <dbReference type="ARBA" id="ARBA00022468"/>
    </source>
</evidence>
<gene>
    <name evidence="7" type="primary">LOC116293222</name>
</gene>
<feature type="region of interest" description="Disordered" evidence="2">
    <location>
        <begin position="1878"/>
        <end position="1927"/>
    </location>
</feature>
<dbReference type="PROSITE" id="PS50003">
    <property type="entry name" value="PH_DOMAIN"/>
    <property type="match status" value="1"/>
</dbReference>
<evidence type="ECO:0000256" key="2">
    <source>
        <dbReference type="SAM" id="MobiDB-lite"/>
    </source>
</evidence>
<keyword evidence="1" id="KW-0343">GTPase activation</keyword>
<dbReference type="SMART" id="SM00228">
    <property type="entry name" value="PDZ"/>
    <property type="match status" value="1"/>
</dbReference>
<dbReference type="GO" id="GO:0005543">
    <property type="term" value="F:phospholipid binding"/>
    <property type="evidence" value="ECO:0007669"/>
    <property type="project" value="InterPro"/>
</dbReference>
<feature type="compositionally biased region" description="Polar residues" evidence="2">
    <location>
        <begin position="1141"/>
        <end position="1153"/>
    </location>
</feature>
<dbReference type="SMART" id="SM00233">
    <property type="entry name" value="PH"/>
    <property type="match status" value="1"/>
</dbReference>
<dbReference type="GO" id="GO:0005096">
    <property type="term" value="F:GTPase activator activity"/>
    <property type="evidence" value="ECO:0007669"/>
    <property type="project" value="UniProtKB-KW"/>
</dbReference>
<feature type="compositionally biased region" description="Polar residues" evidence="2">
    <location>
        <begin position="1736"/>
        <end position="1746"/>
    </location>
</feature>
<dbReference type="Pfam" id="PF15410">
    <property type="entry name" value="PH_9"/>
    <property type="match status" value="1"/>
</dbReference>
<dbReference type="InterPro" id="IPR000198">
    <property type="entry name" value="RhoGAP_dom"/>
</dbReference>
<dbReference type="PANTHER" id="PTHR23175:SF23">
    <property type="entry name" value="PDZ DOMAIN-CONTAINING PROTEIN"/>
    <property type="match status" value="1"/>
</dbReference>
<evidence type="ECO:0000259" key="3">
    <source>
        <dbReference type="PROSITE" id="PS50003"/>
    </source>
</evidence>
<feature type="region of interest" description="Disordered" evidence="2">
    <location>
        <begin position="441"/>
        <end position="473"/>
    </location>
</feature>
<feature type="domain" description="PH" evidence="3">
    <location>
        <begin position="663"/>
        <end position="776"/>
    </location>
</feature>